<dbReference type="EMBL" id="AZAC01000008">
    <property type="protein sequence ID" value="KIX14755.1"/>
    <property type="molecule type" value="Genomic_DNA"/>
</dbReference>
<comment type="caution">
    <text evidence="1">The sequence shown here is derived from an EMBL/GenBank/DDBJ whole genome shotgun (WGS) entry which is preliminary data.</text>
</comment>
<reference evidence="1 2" key="1">
    <citation type="submission" date="2013-11" db="EMBL/GenBank/DDBJ databases">
        <title>Metagenomic analysis of a methanogenic consortium involved in long chain n-alkane degradation.</title>
        <authorList>
            <person name="Davidova I.A."/>
            <person name="Callaghan A.V."/>
            <person name="Wawrik B."/>
            <person name="Pruitt S."/>
            <person name="Marks C."/>
            <person name="Duncan K.E."/>
            <person name="Suflita J.M."/>
        </authorList>
    </citation>
    <scope>NUCLEOTIDE SEQUENCE [LARGE SCALE GENOMIC DNA]</scope>
    <source>
        <strain evidence="1 2">SPR</strain>
    </source>
</reference>
<evidence type="ECO:0000313" key="2">
    <source>
        <dbReference type="Proteomes" id="UP000032233"/>
    </source>
</evidence>
<dbReference type="Proteomes" id="UP000032233">
    <property type="component" value="Unassembled WGS sequence"/>
</dbReference>
<gene>
    <name evidence="1" type="ORF">X474_06330</name>
</gene>
<dbReference type="InParanoid" id="A0A0D2JYW8"/>
<name>A0A0D2JYW8_9BACT</name>
<dbReference type="AlphaFoldDB" id="A0A0D2JYW8"/>
<proteinExistence type="predicted"/>
<sequence>MVYQHTHANPHKVVVHLMQGLRPGIIPYPMLGNHKPARLCKIQPRPLCNLSQGAGIADIVISHSVNETINGTIRRMAARCGQIMDLVDDNQCPDDIIGLIVNGRNLGNTPAGHKPHFKVSGLSRGQHQIAIIAVNSGGKRCKCRIDDIVSFSVTLGKGVKFQSGGAQKTGRIKAGAKKSYKVIVQ</sequence>
<accession>A0A0D2JYW8</accession>
<dbReference type="RefSeq" id="WP_044347408.1">
    <property type="nucleotide sequence ID" value="NZ_AZAC01000008.1"/>
</dbReference>
<evidence type="ECO:0000313" key="1">
    <source>
        <dbReference type="EMBL" id="KIX14755.1"/>
    </source>
</evidence>
<organism evidence="1 2">
    <name type="scientific">Dethiosulfatarculus sandiegensis</name>
    <dbReference type="NCBI Taxonomy" id="1429043"/>
    <lineage>
        <taxon>Bacteria</taxon>
        <taxon>Pseudomonadati</taxon>
        <taxon>Thermodesulfobacteriota</taxon>
        <taxon>Desulfarculia</taxon>
        <taxon>Desulfarculales</taxon>
        <taxon>Desulfarculaceae</taxon>
        <taxon>Dethiosulfatarculus</taxon>
    </lineage>
</organism>
<keyword evidence="2" id="KW-1185">Reference proteome</keyword>
<protein>
    <submittedName>
        <fullName evidence="1">Uncharacterized protein</fullName>
    </submittedName>
</protein>